<dbReference type="InParanoid" id="A0A098DHR5"/>
<reference evidence="3" key="4">
    <citation type="submission" date="2017-01" db="UniProtKB">
        <authorList>
            <consortium name="EnsemblFungi"/>
        </authorList>
    </citation>
    <scope>IDENTIFICATION</scope>
    <source>
        <strain evidence="3">PH-1 / ATCC MYA-4620 / FGSC 9075 / NRRL 31084</strain>
    </source>
</reference>
<reference evidence="2 4" key="3">
    <citation type="journal article" date="2015" name="BMC Genomics">
        <title>The completed genome sequence of the pathogenic ascomycete fungus Fusarium graminearum.</title>
        <authorList>
            <person name="King R."/>
            <person name="Urban M."/>
            <person name="Hammond-Kosack M.C."/>
            <person name="Hassani-Pak K."/>
            <person name="Hammond-Kosack K.E."/>
        </authorList>
    </citation>
    <scope>NUCLEOTIDE SEQUENCE [LARGE SCALE GENOMIC DNA]</scope>
    <source>
        <strain evidence="4">ATCC MYA-4620 / CBS 123657 / FGSC 9075 / NRRL 31084 / PH-1</strain>
        <strain evidence="2">PH-1</strain>
    </source>
</reference>
<evidence type="ECO:0000313" key="3">
    <source>
        <dbReference type="EnsemblFungi" id="CEF78483"/>
    </source>
</evidence>
<sequence length="64" mass="6512">MPFVQSLGLSRGKAGSFVALLASVDLVRLWSEESDGFTRQDGAGGNAAEGLNSVRVDQGGAGTT</sequence>
<evidence type="ECO:0000256" key="1">
    <source>
        <dbReference type="SAM" id="MobiDB-lite"/>
    </source>
</evidence>
<gene>
    <name evidence="2" type="ORF">FGRAMPH1_01T13359</name>
</gene>
<name>A0A098DHR5_GIBZE</name>
<keyword evidence="4" id="KW-1185">Reference proteome</keyword>
<accession>A0A0E0S4Q8</accession>
<evidence type="ECO:0000313" key="4">
    <source>
        <dbReference type="Proteomes" id="UP000070720"/>
    </source>
</evidence>
<dbReference type="VEuPathDB" id="FungiDB:FGRAMPH1_01G13359"/>
<reference evidence="3 4" key="1">
    <citation type="journal article" date="2007" name="Science">
        <title>The Fusarium graminearum genome reveals a link between localized polymorphism and pathogen specialization.</title>
        <authorList>
            <person name="Cuomo C.A."/>
            <person name="Gueldener U."/>
            <person name="Xu J.-R."/>
            <person name="Trail F."/>
            <person name="Turgeon B.G."/>
            <person name="Di Pietro A."/>
            <person name="Walton J.D."/>
            <person name="Ma L.-J."/>
            <person name="Baker S.E."/>
            <person name="Rep M."/>
            <person name="Adam G."/>
            <person name="Antoniw J."/>
            <person name="Baldwin T."/>
            <person name="Calvo S.E."/>
            <person name="Chang Y.-L."/>
            <person name="DeCaprio D."/>
            <person name="Gale L.R."/>
            <person name="Gnerre S."/>
            <person name="Goswami R.S."/>
            <person name="Hammond-Kosack K."/>
            <person name="Harris L.J."/>
            <person name="Hilburn K."/>
            <person name="Kennell J.C."/>
            <person name="Kroken S."/>
            <person name="Magnuson J.K."/>
            <person name="Mannhaupt G."/>
            <person name="Mauceli E.W."/>
            <person name="Mewes H.-W."/>
            <person name="Mitterbauer R."/>
            <person name="Muehlbauer G."/>
            <person name="Muensterkoetter M."/>
            <person name="Nelson D."/>
            <person name="O'Donnell K."/>
            <person name="Ouellet T."/>
            <person name="Qi W."/>
            <person name="Quesneville H."/>
            <person name="Roncero M.I.G."/>
            <person name="Seong K.-Y."/>
            <person name="Tetko I.V."/>
            <person name="Urban M."/>
            <person name="Waalwijk C."/>
            <person name="Ward T.J."/>
            <person name="Yao J."/>
            <person name="Birren B.W."/>
            <person name="Kistler H.C."/>
        </authorList>
    </citation>
    <scope>NUCLEOTIDE SEQUENCE [LARGE SCALE GENOMIC DNA]</scope>
    <source>
        <strain evidence="4">ATCC MYA-4620 / CBS 123657 / FGSC 9075 / NRRL 31084 / PH-1</strain>
        <strain evidence="3">PH-1 / ATCC MYA-4620 / FGSC 9075 / NRRL 31084</strain>
    </source>
</reference>
<dbReference type="AlphaFoldDB" id="A0A098DHR5"/>
<feature type="region of interest" description="Disordered" evidence="1">
    <location>
        <begin position="37"/>
        <end position="64"/>
    </location>
</feature>
<reference evidence="3 4" key="2">
    <citation type="journal article" date="2010" name="Nature">
        <title>Comparative genomics reveals mobile pathogenicity chromosomes in Fusarium.</title>
        <authorList>
            <person name="Ma L.J."/>
            <person name="van der Does H.C."/>
            <person name="Borkovich K.A."/>
            <person name="Coleman J.J."/>
            <person name="Daboussi M.J."/>
            <person name="Di Pietro A."/>
            <person name="Dufresne M."/>
            <person name="Freitag M."/>
            <person name="Grabherr M."/>
            <person name="Henrissat B."/>
            <person name="Houterman P.M."/>
            <person name="Kang S."/>
            <person name="Shim W.B."/>
            <person name="Woloshuk C."/>
            <person name="Xie X."/>
            <person name="Xu J.R."/>
            <person name="Antoniw J."/>
            <person name="Baker S.E."/>
            <person name="Bluhm B.H."/>
            <person name="Breakspear A."/>
            <person name="Brown D.W."/>
            <person name="Butchko R.A."/>
            <person name="Chapman S."/>
            <person name="Coulson R."/>
            <person name="Coutinho P.M."/>
            <person name="Danchin E.G."/>
            <person name="Diener A."/>
            <person name="Gale L.R."/>
            <person name="Gardiner D.M."/>
            <person name="Goff S."/>
            <person name="Hammond-Kosack K.E."/>
            <person name="Hilburn K."/>
            <person name="Hua-Van A."/>
            <person name="Jonkers W."/>
            <person name="Kazan K."/>
            <person name="Kodira C.D."/>
            <person name="Koehrsen M."/>
            <person name="Kumar L."/>
            <person name="Lee Y.H."/>
            <person name="Li L."/>
            <person name="Manners J.M."/>
            <person name="Miranda-Saavedra D."/>
            <person name="Mukherjee M."/>
            <person name="Park G."/>
            <person name="Park J."/>
            <person name="Park S.Y."/>
            <person name="Proctor R.H."/>
            <person name="Regev A."/>
            <person name="Ruiz-Roldan M.C."/>
            <person name="Sain D."/>
            <person name="Sakthikumar S."/>
            <person name="Sykes S."/>
            <person name="Schwartz D.C."/>
            <person name="Turgeon B.G."/>
            <person name="Wapinski I."/>
            <person name="Yoder O."/>
            <person name="Young S."/>
            <person name="Zeng Q."/>
            <person name="Zhou S."/>
            <person name="Galagan J."/>
            <person name="Cuomo C.A."/>
            <person name="Kistler H.C."/>
            <person name="Rep M."/>
        </authorList>
    </citation>
    <scope>GENOME REANNOTATION</scope>
    <source>
        <strain evidence="4">ATCC MYA-4620 / CBS 123657 / FGSC 9075 / NRRL 31084 / PH-1</strain>
        <strain evidence="3">PH-1 / ATCC MYA-4620 / FGSC 9075 / NRRL 31084</strain>
    </source>
</reference>
<proteinExistence type="predicted"/>
<organism evidence="2 4">
    <name type="scientific">Gibberella zeae (strain ATCC MYA-4620 / CBS 123657 / FGSC 9075 / NRRL 31084 / PH-1)</name>
    <name type="common">Wheat head blight fungus</name>
    <name type="synonym">Fusarium graminearum</name>
    <dbReference type="NCBI Taxonomy" id="229533"/>
    <lineage>
        <taxon>Eukaryota</taxon>
        <taxon>Fungi</taxon>
        <taxon>Dikarya</taxon>
        <taxon>Ascomycota</taxon>
        <taxon>Pezizomycotina</taxon>
        <taxon>Sordariomycetes</taxon>
        <taxon>Hypocreomycetidae</taxon>
        <taxon>Hypocreales</taxon>
        <taxon>Nectriaceae</taxon>
        <taxon>Fusarium</taxon>
    </lineage>
</organism>
<accession>A0A098DHR5</accession>
<evidence type="ECO:0000313" key="2">
    <source>
        <dbReference type="EMBL" id="CEF78483.1"/>
    </source>
</evidence>
<dbReference type="EnsemblFungi" id="CEF78483">
    <property type="protein sequence ID" value="CEF78483"/>
    <property type="gene ID" value="FGRRES_15198"/>
</dbReference>
<protein>
    <submittedName>
        <fullName evidence="2">Chromosome 2, complete genome</fullName>
    </submittedName>
</protein>
<dbReference type="EMBL" id="HG970333">
    <property type="protein sequence ID" value="CEF78483.1"/>
    <property type="molecule type" value="Genomic_DNA"/>
</dbReference>
<dbReference type="Proteomes" id="UP000070720">
    <property type="component" value="Chromosome 2"/>
</dbReference>